<dbReference type="GO" id="GO:0003824">
    <property type="term" value="F:catalytic activity"/>
    <property type="evidence" value="ECO:0007669"/>
    <property type="project" value="InterPro"/>
</dbReference>
<dbReference type="PROSITE" id="PS00455">
    <property type="entry name" value="AMP_BINDING"/>
    <property type="match status" value="3"/>
</dbReference>
<dbReference type="FunFam" id="1.10.1200.10:FF:000016">
    <property type="entry name" value="Non-ribosomal peptide synthase"/>
    <property type="match status" value="1"/>
</dbReference>
<proteinExistence type="inferred from homology"/>
<dbReference type="FunFam" id="3.40.50.980:FF:000001">
    <property type="entry name" value="Non-ribosomal peptide synthetase"/>
    <property type="match status" value="3"/>
</dbReference>
<dbReference type="NCBIfam" id="NF003417">
    <property type="entry name" value="PRK04813.1"/>
    <property type="match status" value="3"/>
</dbReference>
<dbReference type="FunFam" id="3.40.50.12780:FF:000012">
    <property type="entry name" value="Non-ribosomal peptide synthetase"/>
    <property type="match status" value="3"/>
</dbReference>
<dbReference type="Gene3D" id="3.30.559.10">
    <property type="entry name" value="Chloramphenicol acetyltransferase-like domain"/>
    <property type="match status" value="3"/>
</dbReference>
<dbReference type="InterPro" id="IPR009081">
    <property type="entry name" value="PP-bd_ACP"/>
</dbReference>
<dbReference type="Pfam" id="PF00550">
    <property type="entry name" value="PP-binding"/>
    <property type="match status" value="3"/>
</dbReference>
<sequence length="3614" mass="403247">MSNKELSLLELRQAVLQKKIKERMKNSQAGGKRQIMPRSADQQILPLSWAQQRLWFLAQLDPAAQTAYHIPGGLHLQGYLNLDALQTALDSIVARHEILRTTIQMVEGQTQQIIGDPNIGFSLAVEDLSHLPEEEQQTIIGKTAQSETSQPFNFARGPLIRGHLLRLAKNEHILLLTQHHIISDGWSLNILMHELSTLYHAFSTGQNDPLPALTLQYADYALWQREWLQGETLEKQVNFWREALQGAPALLELPTDRPRPEKQSYTGGHVDIALPVELSAGLKRLSQRHGTTLFMTLMAGWATLLSRLSGQKDLVIGTPVANRQYRELEPLIGFFVNTLALRVQLDDNPTVSTLLTRIKTHALKAYEHQDLPFEQLVEALKPPRSLSHSPIFQVMMSVDNTPGQQSIELPDATISEINLIENSSHFDLSLSMNDTENGIVGDLEYSSDLFDHASVERIANYLQTLLTAMVEDDSLRVEDLPLLQAQQRNQLLVDFNNTALAYPQEMLIHQLFEQQAEQTPDAIALVFGDSQLSYTELNQHANQLAHQLIASGVRPDDPIAICADRSPDMIIGMYGILKAGAGYIPLDPEYPVERLAYQLSDSKPVLLLTQQHLQARLPIQDTPVWLLDDQNNRDSVAKQPAYNPDTNQLGLEPHHLAYIIYTSGSTGQPKGVMLEHRNVVNFIHAQHQTSEPKLGDRILQFATVAFDTSVSDIFPTLASGATLVLRPPHVRIPDITFVTFLREQKITIMDMPTAFWHHWVQEMMAGRSGFSPYLHTIIVGGEKAEYRHLMNWLSSPETHSCRWINSYGPTETTVIATTLKLDSKNPLHLEGVIPIGYPLINTRIYILDTHGQPVPIGVSGEIHIAGAGVARGYLNRADLTAEKFVADPFSTHLFSEQADARMYKTGDLGRWLPNGMIEYLGRNDFQVKIRGFRIELGEIETQLADCEGVSDAVVIAREEGIGDKRLVAYLIPQTGVTLSPAELRKQLSTRLMDHMLPSAFVILDAFPMSANGKLDRKALPAPDHSAIVSREYEAPQGETEQILAEIWQSLLNLEQVGRQDNFFELGGHSLLVVNLIEQLRQHNLSLDVSAVFSTPTLSAMSALISHNSDQTTIIQEVPPNLIKEDSTVITPDMLPLVELAQNQIDQIVSHVTGGIPNVQDIYPLGPLQEGILFHHLLETEGDLYLDNHLMIFDSRTRLDGFLQALQQVIDRHDILRSAVYWKELLKPVQVVFRHAPLPIIELTLSAESTDESTIETPEAQLRRLTDPRSIRMDITKAPLLAAHIAKDPSSDKWLLSLQYHHLVCDHISLDMIFREIQTLLLGESNNLPTPLPYRNFIAQIRNVPLEVHQNYFRELLGDMEEPTLPFGLLNVQGNSLNEIEENVFTLDSKLAHNLRDCARQLGMSSAVLFHVAWAQVLARCSGRDDVVFGTVLLGRLQGGIGASEVLGMFINTLPIRVKLQARTVKQAVQETYQQLSTLLEHEQAPLAIAQRCSAIQAPLPLFNSLLNFRHNPREDEQAASIAWEGIDELESEERSNYPLALDVDDFDDGFSLTAQCSQQINPARINAYMNTALEGIVAALQHAPEQAIESIDILSLTERTQLLETFNDTAVDHPQNVLIHQLFEQQAESTPDAIALVFGENELSYAELNHHANQLAHQLIASGVRPDDRVAICVDRSLDMIIGIYGILKAGAGYVPLDPEYPAERLAYQLSDSKPALLLTQQHLQGLLPTHNISIWLLDDEDHRNNVAKQPAHNPDIHQLGLEPHHLAYIIYTSGSTGMPKGVMLEHRNVASFIHAQHQISEPKLGERILQFATVAFDTSVSDIFPTLASGATLVLRPAHIRVPNAEFIDFLNLHKITIIDVPTAFWHQWIQEMKADRMGFSPYLNTVIVGGEKAESRHLVSWQSLPETQRCRWINSYGPTETTVTATNLILSDNTYPITDTIPIGHPHANTQIYILDKSGQLAPIGVSGEIHIGGNGVARGYLNRPDLTAERFVPDPFSKKADARLYKSGDLGRWLPDGNIEYLGRNDFQVKIRGFRIELGEIEAQLAACEGVKDVVVIAREEKAGDKRLIAYVIPQTGITLKPADLREQLSSSLMDYMLPSAFVMLDAFPMSTNGKLDRKALPVPDRTATVSREYEAPQGEIEQKLAAVWQSILELEQVGRHDNFFELGGHSLLVVSLIEQLRQQGLSIDVSAVFSAPTLVAMSARLNQNSDQDADALTIPPNLIREGSQNITPDMLPLVELTQAQIDQIVARVPGGVTNVQDIYPLGPLQEGILYHHLLEEKGDTYLENILMNFDSRTRLDSFLQALQQVINRHDIQRSAFHWQELPAPVQVVYRHAPLPITEVTLSAGESAETQLQRLTDPDSIRLDITRAPLLAAHIAKDPDSDLWWLSLLHHHLVCDHLSLEIIFSEVQTLILGEEESLPAPLPYRNFIAQTRKVPIEVHKAYFEQLLSDVEEPTLPFELLDVQGNNRDEYSEHDKIVENIFTLDDELAQQIRDCARQQGISSAVVFHVAWAQVLAQCCGRDDVVFGTVLLGRLQGGMGASQVLGMFINTLPVRIQLQGRTVGQVVQETYQSLSELLDHEQTPLAIAQRCSGVQASLPLFNSLLNFRHSPRDETQSDSPAWEGIQELESGERSNYPLSLDVDDFDDGFELTAQCSQKVDPVRINAYVNAALKGIVTALQHTPEQSIQSIDILPLTERHQLLEDFNDTAMDYQQDMLIHQLFEQQAERTPDATALVFGDTQLSYAELNRHANQLAHQLIIAGVRPDDRIAICVDRSLDMVIGMYGILKAGAGYVPLDPEYPVDRLAYQLSDSQPVLLLTQQHLQACLPIQDVNVWLLDDEIHKNNVAKQPVHNPDASKIGLQPHHLAYIIYTSGSTGQPKGVMLEHCNVVNFIHAQRKTSEPQAGDRILQFATVAFDTSVSDIFPTLASGATLVLRPVHIRVPDEEFVNLLNKQKITIMDMPTAFWHQWVQEMMAGRSGFGQYLHTVIVGGEKAELRHLLSWQSMPETQSCRWINSYGPTETTVIVTTLALDNKSSLDIANNIPIGRPLPNTRIYILDVLGQPVPLGVGGEIHIGGAGVARGYLNRPDLTAEKFVADPFSKQPDARMYKTGDLGRWLPNGMIEYLGRNDFQIKIRGFRVELGEIEAQLATCEGVSDAIVIAREEKSGDKRLIAYVIPQSDITLTPSQLREQLSTHLMENMLPSAFVILDAFPMSANGKLDRKALPAPDESAIITQGYEAPIGEMENIVAEVWQECLGVGRVGRHDHFFELGGHSLLTLQMVVRLRQVLGINVAMRDFLAYPTISEFVTFIQSDNALIQQTNLVTIRKDNRKGNHEDNHQDNAKPALFLVHPVGGNIDYAYDLAPYIDDKEMPIYGLVANVVPEEENTLISLKDRAKGYVEGIRQAQIKGPYCLAGWSVGGSIAYEMACQLITEGETVYLVGLLDTHASYENTYTQEEKDAGFVFDETILFMENMPDNLPDNLQKEIDELALKRDFNALLILAQENDLLPNGITPENIRQHLLLYHNISVAANYHAPSVYPLGTHITLFRATEQEADTEHSVSLGWDKVVPQSQLTTIDVTGTHLAIMKQPGIQSVGKALLDEITSKKDI</sequence>
<dbReference type="InterPro" id="IPR036736">
    <property type="entry name" value="ACP-like_sf"/>
</dbReference>
<dbReference type="GO" id="GO:0072330">
    <property type="term" value="P:monocarboxylic acid biosynthetic process"/>
    <property type="evidence" value="ECO:0007669"/>
    <property type="project" value="UniProtKB-ARBA"/>
</dbReference>
<comment type="cofactor">
    <cofactor evidence="1">
        <name>pantetheine 4'-phosphate</name>
        <dbReference type="ChEBI" id="CHEBI:47942"/>
    </cofactor>
</comment>
<dbReference type="RefSeq" id="WP_092518651.1">
    <property type="nucleotide sequence ID" value="NZ_CAWRAH010000060.1"/>
</dbReference>
<dbReference type="InterPro" id="IPR010071">
    <property type="entry name" value="AA_adenyl_dom"/>
</dbReference>
<accession>A0A1I5A1X0</accession>
<dbReference type="Gene3D" id="3.30.559.30">
    <property type="entry name" value="Nonribosomal peptide synthetase, condensation domain"/>
    <property type="match status" value="3"/>
</dbReference>
<dbReference type="Proteomes" id="UP000199011">
    <property type="component" value="Unassembled WGS sequence"/>
</dbReference>
<dbReference type="Gene3D" id="3.40.50.980">
    <property type="match status" value="6"/>
</dbReference>
<dbReference type="SUPFAM" id="SSF47336">
    <property type="entry name" value="ACP-like"/>
    <property type="match status" value="3"/>
</dbReference>
<protein>
    <submittedName>
        <fullName evidence="6">Amino acid adenylation domain-containing protein</fullName>
    </submittedName>
</protein>
<evidence type="ECO:0000259" key="5">
    <source>
        <dbReference type="PROSITE" id="PS50075"/>
    </source>
</evidence>
<dbReference type="GO" id="GO:0005829">
    <property type="term" value="C:cytosol"/>
    <property type="evidence" value="ECO:0007669"/>
    <property type="project" value="TreeGrafter"/>
</dbReference>
<dbReference type="Pfam" id="PF00668">
    <property type="entry name" value="Condensation"/>
    <property type="match status" value="3"/>
</dbReference>
<name>A0A1I5A1X0_9GAMM</name>
<dbReference type="Gene3D" id="3.30.300.30">
    <property type="match status" value="3"/>
</dbReference>
<dbReference type="GO" id="GO:0031177">
    <property type="term" value="F:phosphopantetheine binding"/>
    <property type="evidence" value="ECO:0007669"/>
    <property type="project" value="InterPro"/>
</dbReference>
<dbReference type="OrthoDB" id="134488at2"/>
<dbReference type="InterPro" id="IPR029058">
    <property type="entry name" value="AB_hydrolase_fold"/>
</dbReference>
<evidence type="ECO:0000256" key="1">
    <source>
        <dbReference type="ARBA" id="ARBA00001957"/>
    </source>
</evidence>
<keyword evidence="7" id="KW-1185">Reference proteome</keyword>
<dbReference type="SMART" id="SM00823">
    <property type="entry name" value="PKS_PP"/>
    <property type="match status" value="3"/>
</dbReference>
<evidence type="ECO:0000313" key="7">
    <source>
        <dbReference type="Proteomes" id="UP000199011"/>
    </source>
</evidence>
<reference evidence="7" key="1">
    <citation type="submission" date="2016-10" db="EMBL/GenBank/DDBJ databases">
        <authorList>
            <person name="Varghese N."/>
            <person name="Submissions S."/>
        </authorList>
    </citation>
    <scope>NUCLEOTIDE SEQUENCE [LARGE SCALE GENOMIC DNA]</scope>
    <source>
        <strain evidence="7">DSM 16522</strain>
    </source>
</reference>
<dbReference type="CDD" id="cd17651">
    <property type="entry name" value="A_NRPS_VisG_like"/>
    <property type="match status" value="3"/>
</dbReference>
<organism evidence="6 7">
    <name type="scientific">Xenorhabdus japonica</name>
    <dbReference type="NCBI Taxonomy" id="53341"/>
    <lineage>
        <taxon>Bacteria</taxon>
        <taxon>Pseudomonadati</taxon>
        <taxon>Pseudomonadota</taxon>
        <taxon>Gammaproteobacteria</taxon>
        <taxon>Enterobacterales</taxon>
        <taxon>Morganellaceae</taxon>
        <taxon>Xenorhabdus</taxon>
    </lineage>
</organism>
<dbReference type="InterPro" id="IPR001031">
    <property type="entry name" value="Thioesterase"/>
</dbReference>
<keyword evidence="4" id="KW-0597">Phosphoprotein</keyword>
<gene>
    <name evidence="6" type="ORF">SAMN05421579_10927</name>
</gene>
<dbReference type="InterPro" id="IPR006162">
    <property type="entry name" value="Ppantetheine_attach_site"/>
</dbReference>
<dbReference type="InterPro" id="IPR020806">
    <property type="entry name" value="PKS_PP-bd"/>
</dbReference>
<feature type="domain" description="Carrier" evidence="5">
    <location>
        <begin position="1034"/>
        <end position="1108"/>
    </location>
</feature>
<dbReference type="FunFam" id="2.30.38.10:FF:000001">
    <property type="entry name" value="Non-ribosomal peptide synthetase PvdI"/>
    <property type="match status" value="3"/>
</dbReference>
<dbReference type="FunFam" id="1.10.1200.10:FF:000005">
    <property type="entry name" value="Nonribosomal peptide synthetase 1"/>
    <property type="match status" value="2"/>
</dbReference>
<feature type="domain" description="Carrier" evidence="5">
    <location>
        <begin position="3244"/>
        <end position="3319"/>
    </location>
</feature>
<dbReference type="InterPro" id="IPR020845">
    <property type="entry name" value="AMP-binding_CS"/>
</dbReference>
<evidence type="ECO:0000256" key="3">
    <source>
        <dbReference type="ARBA" id="ARBA00022450"/>
    </source>
</evidence>
<dbReference type="STRING" id="53341.SAMN05421579_10927"/>
<dbReference type="Pfam" id="PF00975">
    <property type="entry name" value="Thioesterase"/>
    <property type="match status" value="1"/>
</dbReference>
<feature type="domain" description="Carrier" evidence="5">
    <location>
        <begin position="2139"/>
        <end position="2213"/>
    </location>
</feature>
<dbReference type="Pfam" id="PF00501">
    <property type="entry name" value="AMP-binding"/>
    <property type="match status" value="3"/>
</dbReference>
<dbReference type="PROSITE" id="PS50075">
    <property type="entry name" value="CARRIER"/>
    <property type="match status" value="3"/>
</dbReference>
<dbReference type="PANTHER" id="PTHR45527">
    <property type="entry name" value="NONRIBOSOMAL PEPTIDE SYNTHETASE"/>
    <property type="match status" value="1"/>
</dbReference>
<evidence type="ECO:0000313" key="6">
    <source>
        <dbReference type="EMBL" id="SFN56492.1"/>
    </source>
</evidence>
<dbReference type="Gene3D" id="2.30.38.10">
    <property type="entry name" value="Luciferase, Domain 3"/>
    <property type="match status" value="3"/>
</dbReference>
<dbReference type="InterPro" id="IPR001242">
    <property type="entry name" value="Condensation_dom"/>
</dbReference>
<dbReference type="PANTHER" id="PTHR45527:SF1">
    <property type="entry name" value="FATTY ACID SYNTHASE"/>
    <property type="match status" value="1"/>
</dbReference>
<dbReference type="FunFam" id="3.30.559.10:FF:000012">
    <property type="entry name" value="Non-ribosomal peptide synthetase"/>
    <property type="match status" value="1"/>
</dbReference>
<evidence type="ECO:0000256" key="4">
    <source>
        <dbReference type="ARBA" id="ARBA00022553"/>
    </source>
</evidence>
<dbReference type="InterPro" id="IPR025110">
    <property type="entry name" value="AMP-bd_C"/>
</dbReference>
<dbReference type="Gene3D" id="3.40.50.1820">
    <property type="entry name" value="alpha/beta hydrolase"/>
    <property type="match status" value="1"/>
</dbReference>
<evidence type="ECO:0000256" key="2">
    <source>
        <dbReference type="ARBA" id="ARBA00006432"/>
    </source>
</evidence>
<dbReference type="InterPro" id="IPR000873">
    <property type="entry name" value="AMP-dep_synth/lig_dom"/>
</dbReference>
<dbReference type="SUPFAM" id="SSF53474">
    <property type="entry name" value="alpha/beta-Hydrolases"/>
    <property type="match status" value="1"/>
</dbReference>
<comment type="similarity">
    <text evidence="2">Belongs to the ATP-dependent AMP-binding enzyme family.</text>
</comment>
<dbReference type="CDD" id="cd19544">
    <property type="entry name" value="E-C_NRPS"/>
    <property type="match status" value="2"/>
</dbReference>
<dbReference type="FunFam" id="3.30.300.30:FF:000010">
    <property type="entry name" value="Enterobactin synthetase component F"/>
    <property type="match status" value="3"/>
</dbReference>
<dbReference type="CDD" id="cd19531">
    <property type="entry name" value="LCL_NRPS-like"/>
    <property type="match status" value="1"/>
</dbReference>
<dbReference type="GO" id="GO:0044550">
    <property type="term" value="P:secondary metabolite biosynthetic process"/>
    <property type="evidence" value="ECO:0007669"/>
    <property type="project" value="UniProtKB-ARBA"/>
</dbReference>
<dbReference type="GO" id="GO:0043041">
    <property type="term" value="P:amino acid activation for nonribosomal peptide biosynthetic process"/>
    <property type="evidence" value="ECO:0007669"/>
    <property type="project" value="TreeGrafter"/>
</dbReference>
<dbReference type="PROSITE" id="PS00012">
    <property type="entry name" value="PHOSPHOPANTETHEINE"/>
    <property type="match status" value="2"/>
</dbReference>
<keyword evidence="3" id="KW-0596">Phosphopantetheine</keyword>
<dbReference type="EMBL" id="FOVO01000009">
    <property type="protein sequence ID" value="SFN56492.1"/>
    <property type="molecule type" value="Genomic_DNA"/>
</dbReference>
<dbReference type="NCBIfam" id="TIGR01733">
    <property type="entry name" value="AA-adenyl-dom"/>
    <property type="match status" value="3"/>
</dbReference>
<dbReference type="Pfam" id="PF13193">
    <property type="entry name" value="AMP-binding_C"/>
    <property type="match status" value="3"/>
</dbReference>
<dbReference type="SUPFAM" id="SSF56801">
    <property type="entry name" value="Acetyl-CoA synthetase-like"/>
    <property type="match status" value="3"/>
</dbReference>
<dbReference type="SUPFAM" id="SSF52777">
    <property type="entry name" value="CoA-dependent acyltransferases"/>
    <property type="match status" value="6"/>
</dbReference>
<dbReference type="InterPro" id="IPR045851">
    <property type="entry name" value="AMP-bd_C_sf"/>
</dbReference>
<dbReference type="Gene3D" id="1.10.1200.10">
    <property type="entry name" value="ACP-like"/>
    <property type="match status" value="3"/>
</dbReference>
<dbReference type="InterPro" id="IPR023213">
    <property type="entry name" value="CAT-like_dom_sf"/>
</dbReference>